<dbReference type="Gene3D" id="3.30.420.10">
    <property type="entry name" value="Ribonuclease H-like superfamily/Ribonuclease H"/>
    <property type="match status" value="1"/>
</dbReference>
<feature type="domain" description="Exonuclease" evidence="1">
    <location>
        <begin position="18"/>
        <end position="101"/>
    </location>
</feature>
<dbReference type="InterPro" id="IPR012337">
    <property type="entry name" value="RNaseH-like_sf"/>
</dbReference>
<evidence type="ECO:0000259" key="1">
    <source>
        <dbReference type="Pfam" id="PF00929"/>
    </source>
</evidence>
<feature type="non-terminal residue" evidence="2">
    <location>
        <position position="102"/>
    </location>
</feature>
<organism evidence="2">
    <name type="scientific">marine metagenome</name>
    <dbReference type="NCBI Taxonomy" id="408172"/>
    <lineage>
        <taxon>unclassified sequences</taxon>
        <taxon>metagenomes</taxon>
        <taxon>ecological metagenomes</taxon>
    </lineage>
</organism>
<sequence>MSNTKTTIAKRFRGFFPVIIDIETAGFDASKDALLEIAAVTLTLNTENHWCIDEIIAKYIKPFEGANLDIASLEFTGIDPEHPFRKQIAVSETDAFNEIFRT</sequence>
<dbReference type="AlphaFoldDB" id="A0A382JXL4"/>
<name>A0A382JXL4_9ZZZZ</name>
<gene>
    <name evidence="2" type="ORF">METZ01_LOCUS268936</name>
</gene>
<protein>
    <recommendedName>
        <fullName evidence="1">Exonuclease domain-containing protein</fullName>
    </recommendedName>
</protein>
<dbReference type="Pfam" id="PF00929">
    <property type="entry name" value="RNase_T"/>
    <property type="match status" value="1"/>
</dbReference>
<accession>A0A382JXL4</accession>
<dbReference type="EMBL" id="UINC01076685">
    <property type="protein sequence ID" value="SVC16082.1"/>
    <property type="molecule type" value="Genomic_DNA"/>
</dbReference>
<dbReference type="InterPro" id="IPR013520">
    <property type="entry name" value="Ribonucl_H"/>
</dbReference>
<dbReference type="SUPFAM" id="SSF53098">
    <property type="entry name" value="Ribonuclease H-like"/>
    <property type="match status" value="1"/>
</dbReference>
<reference evidence="2" key="1">
    <citation type="submission" date="2018-05" db="EMBL/GenBank/DDBJ databases">
        <authorList>
            <person name="Lanie J.A."/>
            <person name="Ng W.-L."/>
            <person name="Kazmierczak K.M."/>
            <person name="Andrzejewski T.M."/>
            <person name="Davidsen T.M."/>
            <person name="Wayne K.J."/>
            <person name="Tettelin H."/>
            <person name="Glass J.I."/>
            <person name="Rusch D."/>
            <person name="Podicherti R."/>
            <person name="Tsui H.-C.T."/>
            <person name="Winkler M.E."/>
        </authorList>
    </citation>
    <scope>NUCLEOTIDE SEQUENCE</scope>
</reference>
<proteinExistence type="predicted"/>
<dbReference type="GO" id="GO:0003676">
    <property type="term" value="F:nucleic acid binding"/>
    <property type="evidence" value="ECO:0007669"/>
    <property type="project" value="InterPro"/>
</dbReference>
<dbReference type="InterPro" id="IPR036397">
    <property type="entry name" value="RNaseH_sf"/>
</dbReference>
<evidence type="ECO:0000313" key="2">
    <source>
        <dbReference type="EMBL" id="SVC16082.1"/>
    </source>
</evidence>